<proteinExistence type="predicted"/>
<dbReference type="EMBL" id="MFAM01000006">
    <property type="protein sequence ID" value="OGD79888.1"/>
    <property type="molecule type" value="Genomic_DNA"/>
</dbReference>
<organism evidence="1 2">
    <name type="scientific">Candidatus Collierbacteria bacterium RIFOXYB1_FULL_49_13</name>
    <dbReference type="NCBI Taxonomy" id="1817728"/>
    <lineage>
        <taxon>Bacteria</taxon>
        <taxon>Candidatus Collieribacteriota</taxon>
    </lineage>
</organism>
<dbReference type="AlphaFoldDB" id="A0A1F5FJQ3"/>
<gene>
    <name evidence="1" type="ORF">A2368_03185</name>
</gene>
<protein>
    <submittedName>
        <fullName evidence="1">Uncharacterized protein</fullName>
    </submittedName>
</protein>
<name>A0A1F5FJQ3_9BACT</name>
<sequence>MKSEQLQNHLEARAEMLARPVLRTIIEEIEAQVDQNPALADRLKWVGVSGSKARQAELGDLNGGVVSDDDLVILLGDAPENDPLNLEAYEMVLDALNHAAARLIREHGISPVFASTIRLEDAQMALAKICDTSGGKLHMVHSLIYPSAEAAIAFEPPKLVRGLFGQSLGLMGDDALALELADMARNGAHSEDHNLTIGGLDGISDNFRLLKTNQHVLPAMFLGPQTVHVLDYSLKWAMASVVEREMGIEPGTWEEIISHFPTEAGGDMLISLVEDIRSLRQMADDVDLSQVEAVYKRVISLWPVLTNIRLGNAN</sequence>
<reference evidence="1 2" key="1">
    <citation type="journal article" date="2016" name="Nat. Commun.">
        <title>Thousands of microbial genomes shed light on interconnected biogeochemical processes in an aquifer system.</title>
        <authorList>
            <person name="Anantharaman K."/>
            <person name="Brown C.T."/>
            <person name="Hug L.A."/>
            <person name="Sharon I."/>
            <person name="Castelle C.J."/>
            <person name="Probst A.J."/>
            <person name="Thomas B.C."/>
            <person name="Singh A."/>
            <person name="Wilkins M.J."/>
            <person name="Karaoz U."/>
            <person name="Brodie E.L."/>
            <person name="Williams K.H."/>
            <person name="Hubbard S.S."/>
            <person name="Banfield J.F."/>
        </authorList>
    </citation>
    <scope>NUCLEOTIDE SEQUENCE [LARGE SCALE GENOMIC DNA]</scope>
</reference>
<comment type="caution">
    <text evidence="1">The sequence shown here is derived from an EMBL/GenBank/DDBJ whole genome shotgun (WGS) entry which is preliminary data.</text>
</comment>
<evidence type="ECO:0000313" key="2">
    <source>
        <dbReference type="Proteomes" id="UP000176682"/>
    </source>
</evidence>
<accession>A0A1F5FJQ3</accession>
<evidence type="ECO:0000313" key="1">
    <source>
        <dbReference type="EMBL" id="OGD79888.1"/>
    </source>
</evidence>
<dbReference type="Proteomes" id="UP000176682">
    <property type="component" value="Unassembled WGS sequence"/>
</dbReference>